<dbReference type="Proteomes" id="UP001165064">
    <property type="component" value="Unassembled WGS sequence"/>
</dbReference>
<name>A0ACB5UBD6_AMBMO</name>
<reference evidence="1" key="1">
    <citation type="submission" date="2023-04" db="EMBL/GenBank/DDBJ databases">
        <title>Ambrosiozyma monospora NBRC 10751.</title>
        <authorList>
            <person name="Ichikawa N."/>
            <person name="Sato H."/>
            <person name="Tonouchi N."/>
        </authorList>
    </citation>
    <scope>NUCLEOTIDE SEQUENCE</scope>
    <source>
        <strain evidence="1">NBRC 10751</strain>
    </source>
</reference>
<gene>
    <name evidence="1" type="ORF">Amon02_001266800</name>
</gene>
<evidence type="ECO:0000313" key="1">
    <source>
        <dbReference type="EMBL" id="GMF06381.1"/>
    </source>
</evidence>
<accession>A0ACB5UBD6</accession>
<protein>
    <submittedName>
        <fullName evidence="1">Unnamed protein product</fullName>
    </submittedName>
</protein>
<proteinExistence type="predicted"/>
<evidence type="ECO:0000313" key="2">
    <source>
        <dbReference type="Proteomes" id="UP001165064"/>
    </source>
</evidence>
<dbReference type="EMBL" id="BSXS01015110">
    <property type="protein sequence ID" value="GMF06381.1"/>
    <property type="molecule type" value="Genomic_DNA"/>
</dbReference>
<sequence length="149" mass="16599">MSSMQFRKNSNNPFTGLLSPQNTGPRSSNSASVPPAINRQNKPASIPIPNDSYLDDHDMPPPYEEVAGNKYGKDEYPADNKSDDESNPFPAPPPPAPRSRPSKSPITPTTNTESRSRNPRMSPEALTARTHTRIMSDDRVRSRTEEKYF</sequence>
<keyword evidence="2" id="KW-1185">Reference proteome</keyword>
<comment type="caution">
    <text evidence="1">The sequence shown here is derived from an EMBL/GenBank/DDBJ whole genome shotgun (WGS) entry which is preliminary data.</text>
</comment>
<organism evidence="1 2">
    <name type="scientific">Ambrosiozyma monospora</name>
    <name type="common">Yeast</name>
    <name type="synonym">Endomycopsis monosporus</name>
    <dbReference type="NCBI Taxonomy" id="43982"/>
    <lineage>
        <taxon>Eukaryota</taxon>
        <taxon>Fungi</taxon>
        <taxon>Dikarya</taxon>
        <taxon>Ascomycota</taxon>
        <taxon>Saccharomycotina</taxon>
        <taxon>Pichiomycetes</taxon>
        <taxon>Pichiales</taxon>
        <taxon>Pichiaceae</taxon>
        <taxon>Ambrosiozyma</taxon>
    </lineage>
</organism>